<evidence type="ECO:0000313" key="1">
    <source>
        <dbReference type="EMBL" id="JAD76713.1"/>
    </source>
</evidence>
<reference evidence="1" key="1">
    <citation type="submission" date="2014-09" db="EMBL/GenBank/DDBJ databases">
        <authorList>
            <person name="Magalhaes I.L.F."/>
            <person name="Oliveira U."/>
            <person name="Santos F.R."/>
            <person name="Vidigal T.H.D.A."/>
            <person name="Brescovit A.D."/>
            <person name="Santos A.J."/>
        </authorList>
    </citation>
    <scope>NUCLEOTIDE SEQUENCE</scope>
    <source>
        <tissue evidence="1">Shoot tissue taken approximately 20 cm above the soil surface</tissue>
    </source>
</reference>
<organism evidence="1">
    <name type="scientific">Arundo donax</name>
    <name type="common">Giant reed</name>
    <name type="synonym">Donax arundinaceus</name>
    <dbReference type="NCBI Taxonomy" id="35708"/>
    <lineage>
        <taxon>Eukaryota</taxon>
        <taxon>Viridiplantae</taxon>
        <taxon>Streptophyta</taxon>
        <taxon>Embryophyta</taxon>
        <taxon>Tracheophyta</taxon>
        <taxon>Spermatophyta</taxon>
        <taxon>Magnoliopsida</taxon>
        <taxon>Liliopsida</taxon>
        <taxon>Poales</taxon>
        <taxon>Poaceae</taxon>
        <taxon>PACMAD clade</taxon>
        <taxon>Arundinoideae</taxon>
        <taxon>Arundineae</taxon>
        <taxon>Arundo</taxon>
    </lineage>
</organism>
<reference evidence="1" key="2">
    <citation type="journal article" date="2015" name="Data Brief">
        <title>Shoot transcriptome of the giant reed, Arundo donax.</title>
        <authorList>
            <person name="Barrero R.A."/>
            <person name="Guerrero F.D."/>
            <person name="Moolhuijzen P."/>
            <person name="Goolsby J.A."/>
            <person name="Tidwell J."/>
            <person name="Bellgard S.E."/>
            <person name="Bellgard M.I."/>
        </authorList>
    </citation>
    <scope>NUCLEOTIDE SEQUENCE</scope>
    <source>
        <tissue evidence="1">Shoot tissue taken approximately 20 cm above the soil surface</tissue>
    </source>
</reference>
<proteinExistence type="predicted"/>
<dbReference type="AlphaFoldDB" id="A0A0A9CQK2"/>
<dbReference type="EMBL" id="GBRH01221182">
    <property type="protein sequence ID" value="JAD76713.1"/>
    <property type="molecule type" value="Transcribed_RNA"/>
</dbReference>
<name>A0A0A9CQK2_ARUDO</name>
<protein>
    <submittedName>
        <fullName evidence="1">Uncharacterized protein</fullName>
    </submittedName>
</protein>
<sequence length="52" mass="6201">MFRIKGNSFVSRSEHCLWQAKLLRQHAVNWRKLISCCQGKMVADVLKIWNRN</sequence>
<accession>A0A0A9CQK2</accession>